<accession>A0ABS5FMJ8</accession>
<evidence type="ECO:0000259" key="4">
    <source>
        <dbReference type="PROSITE" id="PS50043"/>
    </source>
</evidence>
<dbReference type="Pfam" id="PF03472">
    <property type="entry name" value="Autoind_bind"/>
    <property type="match status" value="1"/>
</dbReference>
<dbReference type="Gene3D" id="1.10.10.10">
    <property type="entry name" value="Winged helix-like DNA-binding domain superfamily/Winged helix DNA-binding domain"/>
    <property type="match status" value="1"/>
</dbReference>
<evidence type="ECO:0000256" key="2">
    <source>
        <dbReference type="ARBA" id="ARBA00023125"/>
    </source>
</evidence>
<dbReference type="InterPro" id="IPR016032">
    <property type="entry name" value="Sig_transdc_resp-reg_C-effctor"/>
</dbReference>
<evidence type="ECO:0000256" key="1">
    <source>
        <dbReference type="ARBA" id="ARBA00023015"/>
    </source>
</evidence>
<dbReference type="PRINTS" id="PR00038">
    <property type="entry name" value="HTHLUXR"/>
</dbReference>
<keyword evidence="1" id="KW-0805">Transcription regulation</keyword>
<name>A0ABS5FMJ8_9BRAD</name>
<evidence type="ECO:0000313" key="5">
    <source>
        <dbReference type="EMBL" id="MBR0798015.1"/>
    </source>
</evidence>
<evidence type="ECO:0000256" key="3">
    <source>
        <dbReference type="ARBA" id="ARBA00023163"/>
    </source>
</evidence>
<dbReference type="InterPro" id="IPR000792">
    <property type="entry name" value="Tscrpt_reg_LuxR_C"/>
</dbReference>
<dbReference type="InterPro" id="IPR036693">
    <property type="entry name" value="TF_LuxR_autoind-bd_dom_sf"/>
</dbReference>
<dbReference type="RefSeq" id="WP_212493552.1">
    <property type="nucleotide sequence ID" value="NZ_JAFCJH010000023.1"/>
</dbReference>
<dbReference type="EMBL" id="JAFCJH010000023">
    <property type="protein sequence ID" value="MBR0798015.1"/>
    <property type="molecule type" value="Genomic_DNA"/>
</dbReference>
<proteinExistence type="predicted"/>
<organism evidence="5 6">
    <name type="scientific">Bradyrhizobium jicamae</name>
    <dbReference type="NCBI Taxonomy" id="280332"/>
    <lineage>
        <taxon>Bacteria</taxon>
        <taxon>Pseudomonadati</taxon>
        <taxon>Pseudomonadota</taxon>
        <taxon>Alphaproteobacteria</taxon>
        <taxon>Hyphomicrobiales</taxon>
        <taxon>Nitrobacteraceae</taxon>
        <taxon>Bradyrhizobium</taxon>
    </lineage>
</organism>
<dbReference type="Gene3D" id="3.30.450.80">
    <property type="entry name" value="Transcription factor LuxR-like, autoinducer-binding domain"/>
    <property type="match status" value="1"/>
</dbReference>
<dbReference type="PANTHER" id="PTHR44688">
    <property type="entry name" value="DNA-BINDING TRANSCRIPTIONAL ACTIVATOR DEVR_DOSR"/>
    <property type="match status" value="1"/>
</dbReference>
<dbReference type="PROSITE" id="PS50043">
    <property type="entry name" value="HTH_LUXR_2"/>
    <property type="match status" value="1"/>
</dbReference>
<dbReference type="Pfam" id="PF00196">
    <property type="entry name" value="GerE"/>
    <property type="match status" value="1"/>
</dbReference>
<feature type="domain" description="HTH luxR-type" evidence="4">
    <location>
        <begin position="187"/>
        <end position="252"/>
    </location>
</feature>
<keyword evidence="3" id="KW-0804">Transcription</keyword>
<dbReference type="InterPro" id="IPR036388">
    <property type="entry name" value="WH-like_DNA-bd_sf"/>
</dbReference>
<keyword evidence="6" id="KW-1185">Reference proteome</keyword>
<reference evidence="6" key="1">
    <citation type="journal article" date="2021" name="ISME J.">
        <title>Evolutionary origin and ecological implication of a unique nif island in free-living Bradyrhizobium lineages.</title>
        <authorList>
            <person name="Tao J."/>
        </authorList>
    </citation>
    <scope>NUCLEOTIDE SEQUENCE [LARGE SCALE GENOMIC DNA]</scope>
    <source>
        <strain evidence="6">SZCCT0434</strain>
    </source>
</reference>
<sequence>MTSLVPVGAASVQDGSTGGLAANLERATNLDSALDALHQALVDLGFSSFAYGRTAMPRLPDGSLASPLVKTRAFPSRWDRHWSHLCDPYYRFCLNTTLPLKWIDVQTGERLSAGERACVDHLNDKNLHYGITIPLHMPNGSFAFVSAISENSTTYQDGSSPPAVNALFTLCHHFQNTLLRKWPWNDSTATKAWLSARERECLSLAAQGKTSDDIALILGLSCETVRSHVKRAIMHLNASNRAHAIAKAIQLRFIDVPFA</sequence>
<dbReference type="SMART" id="SM00421">
    <property type="entry name" value="HTH_LUXR"/>
    <property type="match status" value="1"/>
</dbReference>
<protein>
    <submittedName>
        <fullName evidence="5">LuxR family transcriptional regulator</fullName>
    </submittedName>
</protein>
<dbReference type="CDD" id="cd06170">
    <property type="entry name" value="LuxR_C_like"/>
    <property type="match status" value="1"/>
</dbReference>
<gene>
    <name evidence="5" type="ORF">JQ615_21730</name>
</gene>
<dbReference type="SUPFAM" id="SSF75516">
    <property type="entry name" value="Pheromone-binding domain of LuxR-like quorum-sensing transcription factors"/>
    <property type="match status" value="1"/>
</dbReference>
<dbReference type="InterPro" id="IPR005143">
    <property type="entry name" value="TF_LuxR_autoind-bd_dom"/>
</dbReference>
<dbReference type="PANTHER" id="PTHR44688:SF16">
    <property type="entry name" value="DNA-BINDING TRANSCRIPTIONAL ACTIVATOR DEVR_DOSR"/>
    <property type="match status" value="1"/>
</dbReference>
<comment type="caution">
    <text evidence="5">The sequence shown here is derived from an EMBL/GenBank/DDBJ whole genome shotgun (WGS) entry which is preliminary data.</text>
</comment>
<dbReference type="Proteomes" id="UP001315278">
    <property type="component" value="Unassembled WGS sequence"/>
</dbReference>
<dbReference type="SUPFAM" id="SSF46894">
    <property type="entry name" value="C-terminal effector domain of the bipartite response regulators"/>
    <property type="match status" value="1"/>
</dbReference>
<keyword evidence="2" id="KW-0238">DNA-binding</keyword>
<evidence type="ECO:0000313" key="6">
    <source>
        <dbReference type="Proteomes" id="UP001315278"/>
    </source>
</evidence>